<feature type="repeat" description="WD" evidence="3">
    <location>
        <begin position="999"/>
        <end position="1040"/>
    </location>
</feature>
<dbReference type="STRING" id="436010.A0A166TJ89"/>
<dbReference type="AlphaFoldDB" id="A0A166TJ89"/>
<dbReference type="InterPro" id="IPR027417">
    <property type="entry name" value="P-loop_NTPase"/>
</dbReference>
<dbReference type="InterPro" id="IPR007111">
    <property type="entry name" value="NACHT_NTPase"/>
</dbReference>
<feature type="repeat" description="WD" evidence="3">
    <location>
        <begin position="967"/>
        <end position="998"/>
    </location>
</feature>
<feature type="repeat" description="WD" evidence="3">
    <location>
        <begin position="765"/>
        <end position="806"/>
    </location>
</feature>
<dbReference type="PANTHER" id="PTHR19848:SF8">
    <property type="entry name" value="F-BOX AND WD REPEAT DOMAIN CONTAINING 7"/>
    <property type="match status" value="1"/>
</dbReference>
<dbReference type="PANTHER" id="PTHR19848">
    <property type="entry name" value="WD40 REPEAT PROTEIN"/>
    <property type="match status" value="1"/>
</dbReference>
<dbReference type="Proteomes" id="UP000076532">
    <property type="component" value="Unassembled WGS sequence"/>
</dbReference>
<dbReference type="InterPro" id="IPR036322">
    <property type="entry name" value="WD40_repeat_dom_sf"/>
</dbReference>
<keyword evidence="2" id="KW-0677">Repeat</keyword>
<dbReference type="PRINTS" id="PR00320">
    <property type="entry name" value="GPROTEINBRPT"/>
</dbReference>
<dbReference type="InterPro" id="IPR056884">
    <property type="entry name" value="NPHP3-like_N"/>
</dbReference>
<dbReference type="PROSITE" id="PS50082">
    <property type="entry name" value="WD_REPEATS_2"/>
    <property type="match status" value="10"/>
</dbReference>
<evidence type="ECO:0000256" key="3">
    <source>
        <dbReference type="PROSITE-ProRule" id="PRU00221"/>
    </source>
</evidence>
<dbReference type="InterPro" id="IPR015943">
    <property type="entry name" value="WD40/YVTN_repeat-like_dom_sf"/>
</dbReference>
<evidence type="ECO:0000256" key="4">
    <source>
        <dbReference type="SAM" id="MobiDB-lite"/>
    </source>
</evidence>
<gene>
    <name evidence="6" type="ORF">FIBSPDRAFT_1037952</name>
</gene>
<dbReference type="OrthoDB" id="3027122at2759"/>
<feature type="region of interest" description="Disordered" evidence="4">
    <location>
        <begin position="1"/>
        <end position="33"/>
    </location>
</feature>
<dbReference type="EMBL" id="KV417492">
    <property type="protein sequence ID" value="KZP30672.1"/>
    <property type="molecule type" value="Genomic_DNA"/>
</dbReference>
<accession>A0A166TJ89</accession>
<name>A0A166TJ89_9AGAM</name>
<feature type="repeat" description="WD" evidence="3">
    <location>
        <begin position="639"/>
        <end position="680"/>
    </location>
</feature>
<dbReference type="InterPro" id="IPR020472">
    <property type="entry name" value="WD40_PAC1"/>
</dbReference>
<keyword evidence="1 3" id="KW-0853">WD repeat</keyword>
<dbReference type="Pfam" id="PF00400">
    <property type="entry name" value="WD40"/>
    <property type="match status" value="10"/>
</dbReference>
<dbReference type="SUPFAM" id="SSF50978">
    <property type="entry name" value="WD40 repeat-like"/>
    <property type="match status" value="2"/>
</dbReference>
<dbReference type="Gene3D" id="2.130.10.10">
    <property type="entry name" value="YVTN repeat-like/Quinoprotein amine dehydrogenase"/>
    <property type="match status" value="5"/>
</dbReference>
<feature type="repeat" description="WD" evidence="3">
    <location>
        <begin position="681"/>
        <end position="722"/>
    </location>
</feature>
<evidence type="ECO:0000259" key="5">
    <source>
        <dbReference type="PROSITE" id="PS50837"/>
    </source>
</evidence>
<dbReference type="Gene3D" id="3.40.50.300">
    <property type="entry name" value="P-loop containing nucleotide triphosphate hydrolases"/>
    <property type="match status" value="1"/>
</dbReference>
<dbReference type="PROSITE" id="PS50837">
    <property type="entry name" value="NACHT"/>
    <property type="match status" value="1"/>
</dbReference>
<dbReference type="CDD" id="cd00200">
    <property type="entry name" value="WD40"/>
    <property type="match status" value="2"/>
</dbReference>
<dbReference type="SMART" id="SM00320">
    <property type="entry name" value="WD40"/>
    <property type="match status" value="11"/>
</dbReference>
<sequence length="1244" mass="136565">MSKISDVPSSASASTEHIDDNSYSDQQESHQTSGIERTYDAAMPLVNFNTTHTSGKVTNVFGNIYNENTETTAPDILEHGLTVEIVLPALEGLESMSSKWSRLGRVCITASVSSAVLDDRAITDNGPPVFWLKGSAGTGKSTIAFTLARSFSQMGILGASFFCSRDDATCSNHKLIFPSIAYHLARFHPPFGEMLAEIVRRRPTVIHSDVAYQLQKLIVEPLGRTRDFPSSCVVVIDALDECKDESTISVILAALSRHVEKLAPLKIFLTSRPERNINLGFKISVLQGATRRFILHEIQLSTVEADIKTYIIAQLEIIRGEYGIDQSWPSSVEVDSLSTLSCGLFIFSATAIKFIQDSNYDDPQGQLTRVIANAMLLKEDLSDPRHRLDQLYLQLLKHEPVDRFEVQFMRQTLMRLHSIILVPESDNAIVRTLHPSFFDFITSPDRCSIPRLLVDTCQQHTLLLAACLRTMQGLKCNVCELPDPTVLNNEVVDLPLRIAKFIPPELQYACRHWGTYLRHAVISEDISILLSRFCSEHMLFWVEACSLLGDLRNQLVLLDTVQRTLEHDRNGSASAAMFLLHDCECLIREFFPIISTAWAHVYESALAFAPQGSELRKCYSSQINVMGGLKEWNKCYRIIEGHSSCILSVAYSPDGTRVASASRSGTIQLWDAMSGVLVNTLEGHSGNVYSVAFSTDGTTIASGSRDDTIRLWDTVSGRHLMTLEGHMHTVISVAYSPNSSRIASGSDDRSIRLWDSMSGVLLSTLEGHSGSVYSVAFSPDGAIIVSGSSDETIRLWDAVSGKNLVTLAGHSKGVTSVAYSLDGTRIASGSEDYTIQMWDAINWRHHKTFNGHQGIVRFVAFSPDGTTIASSSADTTIRLWDAVSGEHLGTLEGHSSDVRSVSFSPEGTRIVSGSKDETIRLWITENGMHSKRNSKKSSRFLHAFSRFKVARGMEPHGHISDTNSLLVSFSPNSSVIVSISLDGSPVLWDAVSGAHMMTLKGHSDRVNAAVFSHDGTRIISASDDTKVRIYDTASGVIMKTLKGHLKPVLSVTCSPDGTRIASGSQDGTTRLWDAVTGVHVHIMLGHQEQVVSVQFSSKGTRIASGSVSDILLWDVLCGSHLVTIMMAPRILRSIAFSPDGNYLIVAISYTENFSLELRALSSGGQVLKVTKSHKDTPALWLPFAPALWIPSSPKLLGRDVTIDDNSNRQWAQASGKTQMENTITFCKMAGSGYFILADVYAGFQ</sequence>
<dbReference type="InterPro" id="IPR001680">
    <property type="entry name" value="WD40_rpt"/>
</dbReference>
<organism evidence="6 7">
    <name type="scientific">Athelia psychrophila</name>
    <dbReference type="NCBI Taxonomy" id="1759441"/>
    <lineage>
        <taxon>Eukaryota</taxon>
        <taxon>Fungi</taxon>
        <taxon>Dikarya</taxon>
        <taxon>Basidiomycota</taxon>
        <taxon>Agaricomycotina</taxon>
        <taxon>Agaricomycetes</taxon>
        <taxon>Agaricomycetidae</taxon>
        <taxon>Atheliales</taxon>
        <taxon>Atheliaceae</taxon>
        <taxon>Athelia</taxon>
    </lineage>
</organism>
<evidence type="ECO:0000313" key="6">
    <source>
        <dbReference type="EMBL" id="KZP30672.1"/>
    </source>
</evidence>
<feature type="domain" description="NACHT" evidence="5">
    <location>
        <begin position="128"/>
        <end position="273"/>
    </location>
</feature>
<evidence type="ECO:0000313" key="7">
    <source>
        <dbReference type="Proteomes" id="UP000076532"/>
    </source>
</evidence>
<feature type="repeat" description="WD" evidence="3">
    <location>
        <begin position="1041"/>
        <end position="1082"/>
    </location>
</feature>
<dbReference type="Pfam" id="PF24883">
    <property type="entry name" value="NPHP3_N"/>
    <property type="match status" value="1"/>
</dbReference>
<dbReference type="PROSITE" id="PS50294">
    <property type="entry name" value="WD_REPEATS_REGION"/>
    <property type="match status" value="9"/>
</dbReference>
<dbReference type="SUPFAM" id="SSF52540">
    <property type="entry name" value="P-loop containing nucleoside triphosphate hydrolases"/>
    <property type="match status" value="1"/>
</dbReference>
<feature type="repeat" description="WD" evidence="3">
    <location>
        <begin position="723"/>
        <end position="764"/>
    </location>
</feature>
<feature type="repeat" description="WD" evidence="3">
    <location>
        <begin position="849"/>
        <end position="890"/>
    </location>
</feature>
<protein>
    <recommendedName>
        <fullName evidence="5">NACHT domain-containing protein</fullName>
    </recommendedName>
</protein>
<feature type="repeat" description="WD" evidence="3">
    <location>
        <begin position="807"/>
        <end position="839"/>
    </location>
</feature>
<evidence type="ECO:0000256" key="1">
    <source>
        <dbReference type="ARBA" id="ARBA00022574"/>
    </source>
</evidence>
<reference evidence="6 7" key="1">
    <citation type="journal article" date="2016" name="Mol. Biol. Evol.">
        <title>Comparative Genomics of Early-Diverging Mushroom-Forming Fungi Provides Insights into the Origins of Lignocellulose Decay Capabilities.</title>
        <authorList>
            <person name="Nagy L.G."/>
            <person name="Riley R."/>
            <person name="Tritt A."/>
            <person name="Adam C."/>
            <person name="Daum C."/>
            <person name="Floudas D."/>
            <person name="Sun H."/>
            <person name="Yadav J.S."/>
            <person name="Pangilinan J."/>
            <person name="Larsson K.H."/>
            <person name="Matsuura K."/>
            <person name="Barry K."/>
            <person name="Labutti K."/>
            <person name="Kuo R."/>
            <person name="Ohm R.A."/>
            <person name="Bhattacharya S.S."/>
            <person name="Shirouzu T."/>
            <person name="Yoshinaga Y."/>
            <person name="Martin F.M."/>
            <person name="Grigoriev I.V."/>
            <person name="Hibbett D.S."/>
        </authorList>
    </citation>
    <scope>NUCLEOTIDE SEQUENCE [LARGE SCALE GENOMIC DNA]</scope>
    <source>
        <strain evidence="6 7">CBS 109695</strain>
    </source>
</reference>
<evidence type="ECO:0000256" key="2">
    <source>
        <dbReference type="ARBA" id="ARBA00022737"/>
    </source>
</evidence>
<proteinExistence type="predicted"/>
<feature type="compositionally biased region" description="Polar residues" evidence="4">
    <location>
        <begin position="7"/>
        <end position="33"/>
    </location>
</feature>
<feature type="repeat" description="WD" evidence="3">
    <location>
        <begin position="891"/>
        <end position="922"/>
    </location>
</feature>
<keyword evidence="7" id="KW-1185">Reference proteome</keyword>